<evidence type="ECO:0000256" key="5">
    <source>
        <dbReference type="ARBA" id="ARBA00022741"/>
    </source>
</evidence>
<keyword evidence="7" id="KW-0067">ATP-binding</keyword>
<evidence type="ECO:0000256" key="7">
    <source>
        <dbReference type="ARBA" id="ARBA00022840"/>
    </source>
</evidence>
<evidence type="ECO:0000256" key="3">
    <source>
        <dbReference type="ARBA" id="ARBA00022475"/>
    </source>
</evidence>
<accession>A0ABS4Q6U1</accession>
<keyword evidence="9 10" id="KW-0472">Membrane</keyword>
<feature type="transmembrane region" description="Helical" evidence="10">
    <location>
        <begin position="41"/>
        <end position="64"/>
    </location>
</feature>
<gene>
    <name evidence="11" type="ORF">BJ987_000297</name>
</gene>
<evidence type="ECO:0000313" key="12">
    <source>
        <dbReference type="Proteomes" id="UP001519325"/>
    </source>
</evidence>
<dbReference type="PANTHER" id="PTHR40765">
    <property type="entry name" value="ESX-2 SECRETION SYSTEM ATPASE ECCB2"/>
    <property type="match status" value="1"/>
</dbReference>
<dbReference type="Gene3D" id="3.30.2390.20">
    <property type="entry name" value="Type VII secretion system EccB, repeat 1 domain"/>
    <property type="match status" value="1"/>
</dbReference>
<comment type="caution">
    <text evidence="11">The sequence shown here is derived from an EMBL/GenBank/DDBJ whole genome shotgun (WGS) entry which is preliminary data.</text>
</comment>
<evidence type="ECO:0000256" key="4">
    <source>
        <dbReference type="ARBA" id="ARBA00022692"/>
    </source>
</evidence>
<comment type="similarity">
    <text evidence="2">Belongs to the EccB family.</text>
</comment>
<dbReference type="InterPro" id="IPR007795">
    <property type="entry name" value="T7SS_EccB"/>
</dbReference>
<evidence type="ECO:0000256" key="9">
    <source>
        <dbReference type="ARBA" id="ARBA00023136"/>
    </source>
</evidence>
<evidence type="ECO:0000256" key="2">
    <source>
        <dbReference type="ARBA" id="ARBA00008149"/>
    </source>
</evidence>
<comment type="subcellular location">
    <subcellularLocation>
        <location evidence="1">Cell membrane</location>
        <topology evidence="1">Single-pass membrane protein</topology>
    </subcellularLocation>
</comment>
<sequence length="481" mass="50350">MPAQLTTKAQVNGYRFLLKRYEHALIRRDIRMLHDPMRSQFRSLVVGAVLGILVVAGAAILAFLRPVGSIGDANIVMGKETGALYVIVDGTLHPALNLASARLIAASNEKPTSVKESKLTMPRGPLVGIPGVPASLPGAASADSIWSLCDTVELSAAGSAAHSPGSKSTVIAGALDTSAPGAARPLHADEALLVSRGGKTFLMFDGKRAEVDPNDSVLARSLGLAEYNPRPVSAGLLNSATQVPALTPPKIDRLGEPGPGRLSGVPIGGVIRVQRVGSEELYVVLADGVQRLSPFSAEVIRNANSQEMNDIISVPPDRVVGVPVVSPLPVDKFPGPIPRILTPEDNQVSCMQWAKKPSDPAATITVFAGRALPLPSSAKVVDLATGDGTGDRIDTAYIPPNSGEYLQVTGMAPDSVRKGSLFYISDNGIRYGIPDAETAAILGLAEKPRPAPWPIIGQLVPGPTLSREEALVSYDTLPTTN</sequence>
<keyword evidence="4 10" id="KW-0812">Transmembrane</keyword>
<protein>
    <submittedName>
        <fullName evidence="11">Type VII secretion protein EccB</fullName>
    </submittedName>
</protein>
<dbReference type="EMBL" id="JAGGMR010000001">
    <property type="protein sequence ID" value="MBP2187396.1"/>
    <property type="molecule type" value="Genomic_DNA"/>
</dbReference>
<dbReference type="PANTHER" id="PTHR40765:SF2">
    <property type="entry name" value="ESX-2 SECRETION SYSTEM ATPASE ECCB2"/>
    <property type="match status" value="1"/>
</dbReference>
<evidence type="ECO:0000313" key="11">
    <source>
        <dbReference type="EMBL" id="MBP2187396.1"/>
    </source>
</evidence>
<keyword evidence="6" id="KW-0378">Hydrolase</keyword>
<keyword evidence="12" id="KW-1185">Reference proteome</keyword>
<keyword evidence="5" id="KW-0547">Nucleotide-binding</keyword>
<keyword evidence="8 10" id="KW-1133">Transmembrane helix</keyword>
<dbReference type="Gene3D" id="2.40.50.910">
    <property type="entry name" value="Type VII secretion system EccB, repeat 3 domain"/>
    <property type="match status" value="1"/>
</dbReference>
<organism evidence="11 12">
    <name type="scientific">Nocardia goodfellowii</name>
    <dbReference type="NCBI Taxonomy" id="882446"/>
    <lineage>
        <taxon>Bacteria</taxon>
        <taxon>Bacillati</taxon>
        <taxon>Actinomycetota</taxon>
        <taxon>Actinomycetes</taxon>
        <taxon>Mycobacteriales</taxon>
        <taxon>Nocardiaceae</taxon>
        <taxon>Nocardia</taxon>
    </lineage>
</organism>
<dbReference type="InterPro" id="IPR044857">
    <property type="entry name" value="T7SS_EccB_R1"/>
</dbReference>
<dbReference type="RefSeq" id="WP_209883966.1">
    <property type="nucleotide sequence ID" value="NZ_JAGGMR010000001.1"/>
</dbReference>
<name>A0ABS4Q6U1_9NOCA</name>
<evidence type="ECO:0000256" key="10">
    <source>
        <dbReference type="SAM" id="Phobius"/>
    </source>
</evidence>
<dbReference type="NCBIfam" id="TIGR03919">
    <property type="entry name" value="T7SS_EccB"/>
    <property type="match status" value="1"/>
</dbReference>
<evidence type="ECO:0000256" key="1">
    <source>
        <dbReference type="ARBA" id="ARBA00004162"/>
    </source>
</evidence>
<proteinExistence type="inferred from homology"/>
<keyword evidence="3" id="KW-1003">Cell membrane</keyword>
<dbReference type="InterPro" id="IPR042485">
    <property type="entry name" value="T7SS_EccB_R3"/>
</dbReference>
<evidence type="ECO:0000256" key="8">
    <source>
        <dbReference type="ARBA" id="ARBA00022989"/>
    </source>
</evidence>
<dbReference type="Proteomes" id="UP001519325">
    <property type="component" value="Unassembled WGS sequence"/>
</dbReference>
<dbReference type="Pfam" id="PF05108">
    <property type="entry name" value="T7SS_ESX1_EccB"/>
    <property type="match status" value="1"/>
</dbReference>
<evidence type="ECO:0000256" key="6">
    <source>
        <dbReference type="ARBA" id="ARBA00022801"/>
    </source>
</evidence>
<reference evidence="11 12" key="1">
    <citation type="submission" date="2021-03" db="EMBL/GenBank/DDBJ databases">
        <title>Sequencing the genomes of 1000 actinobacteria strains.</title>
        <authorList>
            <person name="Klenk H.-P."/>
        </authorList>
    </citation>
    <scope>NUCLEOTIDE SEQUENCE [LARGE SCALE GENOMIC DNA]</scope>
    <source>
        <strain evidence="11 12">DSM 45516</strain>
    </source>
</reference>